<protein>
    <submittedName>
        <fullName evidence="2">Chromosome partition protein Smc</fullName>
    </submittedName>
</protein>
<dbReference type="PANTHER" id="PTHR32114">
    <property type="entry name" value="ABC TRANSPORTER ABCH.3"/>
    <property type="match status" value="1"/>
</dbReference>
<dbReference type="InterPro" id="IPR027417">
    <property type="entry name" value="P-loop_NTPase"/>
</dbReference>
<dbReference type="PANTHER" id="PTHR32114:SF2">
    <property type="entry name" value="ABC TRANSPORTER ABCH.3"/>
    <property type="match status" value="1"/>
</dbReference>
<keyword evidence="1" id="KW-0175">Coiled coil</keyword>
<proteinExistence type="predicted"/>
<dbReference type="RefSeq" id="WP_150609259.1">
    <property type="nucleotide sequence ID" value="NZ_CABPRY010000006.1"/>
</dbReference>
<evidence type="ECO:0000313" key="2">
    <source>
        <dbReference type="EMBL" id="VVE16013.1"/>
    </source>
</evidence>
<accession>A0A5E4VW08</accession>
<dbReference type="SUPFAM" id="SSF52540">
    <property type="entry name" value="P-loop containing nucleoside triphosphate hydrolases"/>
    <property type="match status" value="1"/>
</dbReference>
<sequence>MNPSRLFLRGFAGILSGCRKSQLTLDLSVIPEWATLVALVGRNGQGKTTILDNLHPYRLMPSRCEGLKPSSFSYWDEIAEPLAQKQLDWSHNGVSYRSDLIFRVTGKTRNQQAFLHRWDGEGWAPVVLPDGTTSDGSAATYDRCIEAILGRPEVFFTTQFAAHRRRMLGDYEHADVKALLSAWLGHDELLRDSASAGEVASLLREKLAEVQARIRAGAELRSAANAARTEVQQLISQSRAKATALVQAQKDVQKLRVRIVQLDTEAAGFQRVDEQRKQWRELIETENRRTNVRVSELRDQAAKQIHSLRQSDAEANRSIKALQKEITDAETRLTTIDTRIAGEKTVREAVDQVAPLQTKRAALTGTLDGIRQQVSALRPYRTKTMTLTADLARVASEGTATGDRVTQLNTVAALADRVPCSGMELAAGCELLKDAREARAKLTKVTTDLANQRRQYATLNNELKSAGVEVAKLDALESQHGQVGQELDAVIRSLDRFVPLASQSPLIDEAKAARAGVVNLLTTKKADLERHHTTRNTIKADIDAATHACDTAIAQVQKAQQQAVAGYQERLQALPTSADASVREGVAKSLSQAEAQVLALNGEIAQLQAKQAQVHERVGRAEAGVAELGSLSQVAERLGQEIEAWELASQALGRDGLVAFSIDDAGPGIASIANDLLAVCYDGRFSVRFETQRELRSGAMREGFEIMVLDVEDGKEKPVQKLSGGQSVYINDCLMRAVALYLAGAAQFRSDTLFSDETDGLLDEEKKRQLILLKRRVLDLGKYSREYFVTQTKEIQGLADYVINVADL</sequence>
<gene>
    <name evidence="2" type="primary">smc_2</name>
    <name evidence="2" type="ORF">PCE31107_02895</name>
</gene>
<dbReference type="AlphaFoldDB" id="A0A5E4VW08"/>
<evidence type="ECO:0000256" key="1">
    <source>
        <dbReference type="SAM" id="Coils"/>
    </source>
</evidence>
<dbReference type="EMBL" id="CABPRY010000006">
    <property type="protein sequence ID" value="VVE16013.1"/>
    <property type="molecule type" value="Genomic_DNA"/>
</dbReference>
<feature type="coiled-coil region" evidence="1">
    <location>
        <begin position="245"/>
        <end position="339"/>
    </location>
</feature>
<dbReference type="Proteomes" id="UP000396788">
    <property type="component" value="Unassembled WGS sequence"/>
</dbReference>
<reference evidence="2 3" key="1">
    <citation type="submission" date="2019-08" db="EMBL/GenBank/DDBJ databases">
        <authorList>
            <person name="Peeters C."/>
        </authorList>
    </citation>
    <scope>NUCLEOTIDE SEQUENCE [LARGE SCALE GENOMIC DNA]</scope>
    <source>
        <strain evidence="2 3">LMG 31107</strain>
    </source>
</reference>
<organism evidence="2 3">
    <name type="scientific">Pandoraea cepalis</name>
    <dbReference type="NCBI Taxonomy" id="2508294"/>
    <lineage>
        <taxon>Bacteria</taxon>
        <taxon>Pseudomonadati</taxon>
        <taxon>Pseudomonadota</taxon>
        <taxon>Betaproteobacteria</taxon>
        <taxon>Burkholderiales</taxon>
        <taxon>Burkholderiaceae</taxon>
        <taxon>Pandoraea</taxon>
    </lineage>
</organism>
<name>A0A5E4VW08_9BURK</name>
<evidence type="ECO:0000313" key="3">
    <source>
        <dbReference type="Proteomes" id="UP000396788"/>
    </source>
</evidence>
<feature type="coiled-coil region" evidence="1">
    <location>
        <begin position="435"/>
        <end position="469"/>
    </location>
</feature>
<dbReference type="Gene3D" id="3.40.50.300">
    <property type="entry name" value="P-loop containing nucleotide triphosphate hydrolases"/>
    <property type="match status" value="2"/>
</dbReference>